<dbReference type="Gene3D" id="3.40.50.720">
    <property type="entry name" value="NAD(P)-binding Rossmann-like Domain"/>
    <property type="match status" value="1"/>
</dbReference>
<evidence type="ECO:0000313" key="4">
    <source>
        <dbReference type="EMBL" id="KAL2856734.1"/>
    </source>
</evidence>
<evidence type="ECO:0000256" key="2">
    <source>
        <dbReference type="ARBA" id="ARBA00023002"/>
    </source>
</evidence>
<accession>A0ABR4KWT1</accession>
<evidence type="ECO:0000313" key="5">
    <source>
        <dbReference type="Proteomes" id="UP001610444"/>
    </source>
</evidence>
<evidence type="ECO:0000256" key="3">
    <source>
        <dbReference type="SAM" id="MobiDB-lite"/>
    </source>
</evidence>
<evidence type="ECO:0000256" key="1">
    <source>
        <dbReference type="ARBA" id="ARBA00006484"/>
    </source>
</evidence>
<comment type="caution">
    <text evidence="4">The sequence shown here is derived from an EMBL/GenBank/DDBJ whole genome shotgun (WGS) entry which is preliminary data.</text>
</comment>
<dbReference type="PANTHER" id="PTHR48107">
    <property type="entry name" value="NADPH-DEPENDENT ALDEHYDE REDUCTASE-LIKE PROTEIN, CHLOROPLASTIC-RELATED"/>
    <property type="match status" value="1"/>
</dbReference>
<proteinExistence type="inferred from homology"/>
<dbReference type="GeneID" id="98159811"/>
<comment type="similarity">
    <text evidence="1">Belongs to the short-chain dehydrogenases/reductases (SDR) family.</text>
</comment>
<keyword evidence="2" id="KW-0560">Oxidoreductase</keyword>
<gene>
    <name evidence="4" type="ORF">BJX68DRAFT_263275</name>
</gene>
<dbReference type="Proteomes" id="UP001610444">
    <property type="component" value="Unassembled WGS sequence"/>
</dbReference>
<dbReference type="PANTHER" id="PTHR48107:SF7">
    <property type="entry name" value="RE15974P"/>
    <property type="match status" value="1"/>
</dbReference>
<sequence length="262" mass="28136">MTTPTHHHSDPYRLHGKVALVTGGSRGIGAAIAIELAKRGAKVVVNYAHSHEDAQKVLHHIKHHGGEAVAIKADIGDPHAVKRLLEGAVAHFGRLDIVSSNVELHSVGHLKDVTPEEFDSAFHVNTRGQFFLAHEAYCHLREKGRIILTASHKGHHKHSVNSACKGAVDGLVRSLAVDCGDKKITVNAVAPGEIKKHQPKEHDPHRHALIDQDGDQPPAKPSHPHRLGHPVDVARVVAFLASDAAEWVSGEIIGEISGAING</sequence>
<dbReference type="InterPro" id="IPR002347">
    <property type="entry name" value="SDR_fam"/>
</dbReference>
<organism evidence="4 5">
    <name type="scientific">Aspergillus pseudodeflectus</name>
    <dbReference type="NCBI Taxonomy" id="176178"/>
    <lineage>
        <taxon>Eukaryota</taxon>
        <taxon>Fungi</taxon>
        <taxon>Dikarya</taxon>
        <taxon>Ascomycota</taxon>
        <taxon>Pezizomycotina</taxon>
        <taxon>Eurotiomycetes</taxon>
        <taxon>Eurotiomycetidae</taxon>
        <taxon>Eurotiales</taxon>
        <taxon>Aspergillaceae</taxon>
        <taxon>Aspergillus</taxon>
        <taxon>Aspergillus subgen. Nidulantes</taxon>
    </lineage>
</organism>
<dbReference type="PRINTS" id="PR00081">
    <property type="entry name" value="GDHRDH"/>
</dbReference>
<protein>
    <submittedName>
        <fullName evidence="4">Uncharacterized protein</fullName>
    </submittedName>
</protein>
<reference evidence="4 5" key="1">
    <citation type="submission" date="2024-07" db="EMBL/GenBank/DDBJ databases">
        <title>Section-level genome sequencing and comparative genomics of Aspergillus sections Usti and Cavernicolus.</title>
        <authorList>
            <consortium name="Lawrence Berkeley National Laboratory"/>
            <person name="Nybo J.L."/>
            <person name="Vesth T.C."/>
            <person name="Theobald S."/>
            <person name="Frisvad J.C."/>
            <person name="Larsen T.O."/>
            <person name="Kjaerboelling I."/>
            <person name="Rothschild-Mancinelli K."/>
            <person name="Lyhne E.K."/>
            <person name="Kogle M.E."/>
            <person name="Barry K."/>
            <person name="Clum A."/>
            <person name="Na H."/>
            <person name="Ledsgaard L."/>
            <person name="Lin J."/>
            <person name="Lipzen A."/>
            <person name="Kuo A."/>
            <person name="Riley R."/>
            <person name="Mondo S."/>
            <person name="LaButti K."/>
            <person name="Haridas S."/>
            <person name="Pangalinan J."/>
            <person name="Salamov A.A."/>
            <person name="Simmons B.A."/>
            <person name="Magnuson J.K."/>
            <person name="Chen J."/>
            <person name="Drula E."/>
            <person name="Henrissat B."/>
            <person name="Wiebenga A."/>
            <person name="Lubbers R.J."/>
            <person name="Gomes A.C."/>
            <person name="Macurrencykelacurrency M.R."/>
            <person name="Stajich J."/>
            <person name="Grigoriev I.V."/>
            <person name="Mortensen U.H."/>
            <person name="De vries R.P."/>
            <person name="Baker S.E."/>
            <person name="Andersen M.R."/>
        </authorList>
    </citation>
    <scope>NUCLEOTIDE SEQUENCE [LARGE SCALE GENOMIC DNA]</scope>
    <source>
        <strain evidence="4 5">CBS 756.74</strain>
    </source>
</reference>
<dbReference type="SUPFAM" id="SSF51735">
    <property type="entry name" value="NAD(P)-binding Rossmann-fold domains"/>
    <property type="match status" value="1"/>
</dbReference>
<dbReference type="InterPro" id="IPR036291">
    <property type="entry name" value="NAD(P)-bd_dom_sf"/>
</dbReference>
<keyword evidence="5" id="KW-1185">Reference proteome</keyword>
<feature type="region of interest" description="Disordered" evidence="3">
    <location>
        <begin position="193"/>
        <end position="228"/>
    </location>
</feature>
<dbReference type="RefSeq" id="XP_070902598.1">
    <property type="nucleotide sequence ID" value="XM_071044647.1"/>
</dbReference>
<dbReference type="EMBL" id="JBFXLR010000007">
    <property type="protein sequence ID" value="KAL2856734.1"/>
    <property type="molecule type" value="Genomic_DNA"/>
</dbReference>
<feature type="compositionally biased region" description="Basic and acidic residues" evidence="3">
    <location>
        <begin position="193"/>
        <end position="210"/>
    </location>
</feature>
<dbReference type="Pfam" id="PF13561">
    <property type="entry name" value="adh_short_C2"/>
    <property type="match status" value="1"/>
</dbReference>
<name>A0ABR4KWT1_9EURO</name>